<dbReference type="EMBL" id="CP003096">
    <property type="protein sequence ID" value="AER66060.1"/>
    <property type="molecule type" value="Genomic_DNA"/>
</dbReference>
<dbReference type="GO" id="GO:0012505">
    <property type="term" value="C:endomembrane system"/>
    <property type="evidence" value="ECO:0007669"/>
    <property type="project" value="UniProtKB-SubCell"/>
</dbReference>
<feature type="transmembrane region" description="Helical" evidence="5">
    <location>
        <begin position="334"/>
        <end position="352"/>
    </location>
</feature>
<dbReference type="STRING" id="580340.Tlie_0322"/>
<dbReference type="Pfam" id="PF07690">
    <property type="entry name" value="MFS_1"/>
    <property type="match status" value="1"/>
</dbReference>
<keyword evidence="4 5" id="KW-0472">Membrane</keyword>
<evidence type="ECO:0000313" key="8">
    <source>
        <dbReference type="Proteomes" id="UP000005868"/>
    </source>
</evidence>
<dbReference type="InterPro" id="IPR036259">
    <property type="entry name" value="MFS_trans_sf"/>
</dbReference>
<dbReference type="PANTHER" id="PTHR43826">
    <property type="entry name" value="GLUCOSE-6-PHOSPHATE EXCHANGER SLC37A4"/>
    <property type="match status" value="1"/>
</dbReference>
<sequence length="437" mass="47594">MVGKDSSVSESLKKAYRYRWIVWGSMVLAYMVVFFHRLAAGVVKEDIINTFGLSYTEFGHLASMYFYAYMVMQIPVGILADSLGARITVSSGMLVAALGSVVFGLAKSVFAVFLGRFLVGIGVSVVFVCVLKVQSQWFREDEFASVSGATNLMGNLGGLVAQTPLALLVAAFTWRYTFVAIGALSAALAVLCFLLIRNKPQDMGFPPIHQEVPLEDNKKASVSSGLMEVIKDICLWPCFLYVPLVAGAYIAFTGAWGVPFLSEVYGMSAKEASGFIVMAVFGAMLGGVFMGWVSDKLKKRKLPVIIVSIVQVLSWAGIVFWVGRPINEPLLKSLFFIMGFTSMGVVITWAIIKEMSHPERTGVAISVMNMITFLGLAIYPPLMGKIIDIFRESGASFAYRNAFLLCLFATALALGLAFLAKETGCRNIYASRKVSKA</sequence>
<dbReference type="HOGENOM" id="CLU_001265_62_1_0"/>
<feature type="domain" description="Major facilitator superfamily (MFS) profile" evidence="6">
    <location>
        <begin position="22"/>
        <end position="424"/>
    </location>
</feature>
<dbReference type="GO" id="GO:0061513">
    <property type="term" value="F:glucose 6-phosphate:phosphate antiporter activity"/>
    <property type="evidence" value="ECO:0007669"/>
    <property type="project" value="TreeGrafter"/>
</dbReference>
<feature type="transmembrane region" description="Helical" evidence="5">
    <location>
        <begin position="402"/>
        <end position="420"/>
    </location>
</feature>
<feature type="transmembrane region" description="Helical" evidence="5">
    <location>
        <begin position="152"/>
        <end position="172"/>
    </location>
</feature>
<keyword evidence="8" id="KW-1185">Reference proteome</keyword>
<evidence type="ECO:0000256" key="3">
    <source>
        <dbReference type="ARBA" id="ARBA00022989"/>
    </source>
</evidence>
<dbReference type="KEGG" id="tli:Tlie_0322"/>
<evidence type="ECO:0000259" key="6">
    <source>
        <dbReference type="PROSITE" id="PS50850"/>
    </source>
</evidence>
<dbReference type="InterPro" id="IPR011701">
    <property type="entry name" value="MFS"/>
</dbReference>
<reference evidence="8" key="1">
    <citation type="submission" date="2011-10" db="EMBL/GenBank/DDBJ databases">
        <title>The complete genome of chromosome of Thermovirga lienii DSM 17291.</title>
        <authorList>
            <consortium name="US DOE Joint Genome Institute (JGI-PGF)"/>
            <person name="Lucas S."/>
            <person name="Copeland A."/>
            <person name="Lapidus A."/>
            <person name="Glavina del Rio T."/>
            <person name="Dalin E."/>
            <person name="Tice H."/>
            <person name="Bruce D."/>
            <person name="Goodwin L."/>
            <person name="Pitluck S."/>
            <person name="Peters L."/>
            <person name="Mikhailova N."/>
            <person name="Saunders E."/>
            <person name="Kyrpides N."/>
            <person name="Mavromatis K."/>
            <person name="Ivanova N."/>
            <person name="Last F.I."/>
            <person name="Brettin T."/>
            <person name="Detter J.C."/>
            <person name="Han C."/>
            <person name="Larimer F."/>
            <person name="Land M."/>
            <person name="Hauser L."/>
            <person name="Markowitz V."/>
            <person name="Cheng J.-F."/>
            <person name="Hugenholtz P."/>
            <person name="Woyke T."/>
            <person name="Wu D."/>
            <person name="Spring S."/>
            <person name="Schroeder M."/>
            <person name="Brambilla E.-M."/>
            <person name="Klenk H.-P."/>
            <person name="Eisen J.A."/>
        </authorList>
    </citation>
    <scope>NUCLEOTIDE SEQUENCE [LARGE SCALE GENOMIC DNA]</scope>
    <source>
        <strain evidence="8">ATCC BAA-1197 / DSM 17291 / Cas60314</strain>
    </source>
</reference>
<evidence type="ECO:0000256" key="5">
    <source>
        <dbReference type="SAM" id="Phobius"/>
    </source>
</evidence>
<reference evidence="7 8" key="2">
    <citation type="journal article" date="2012" name="Stand. Genomic Sci.">
        <title>Genome sequence of the moderately thermophilic, amino-acid-degrading and sulfur-reducing bacterium Thermovirga lienii type strain (Cas60314(T)).</title>
        <authorList>
            <person name="Goker M."/>
            <person name="Saunders E."/>
            <person name="Lapidus A."/>
            <person name="Nolan M."/>
            <person name="Lucas S."/>
            <person name="Hammon N."/>
            <person name="Deshpande S."/>
            <person name="Cheng J.F."/>
            <person name="Han C."/>
            <person name="Tapia R."/>
            <person name="Goodwin L.A."/>
            <person name="Pitluck S."/>
            <person name="Liolios K."/>
            <person name="Mavromatis K."/>
            <person name="Pagani I."/>
            <person name="Ivanova N."/>
            <person name="Mikhailova N."/>
            <person name="Pati A."/>
            <person name="Chen A."/>
            <person name="Palaniappan K."/>
            <person name="Land M."/>
            <person name="Chang Y.J."/>
            <person name="Jeffries C.D."/>
            <person name="Brambilla E.M."/>
            <person name="Rohde M."/>
            <person name="Spring S."/>
            <person name="Detter J.C."/>
            <person name="Woyke T."/>
            <person name="Bristow J."/>
            <person name="Eisen J.A."/>
            <person name="Markowitz V."/>
            <person name="Hugenholtz P."/>
            <person name="Kyrpides N.C."/>
            <person name="Klenk H.P."/>
        </authorList>
    </citation>
    <scope>NUCLEOTIDE SEQUENCE [LARGE SCALE GENOMIC DNA]</scope>
    <source>
        <strain evidence="8">ATCC BAA-1197 / DSM 17291 / Cas60314</strain>
    </source>
</reference>
<feature type="transmembrane region" description="Helical" evidence="5">
    <location>
        <begin position="364"/>
        <end position="382"/>
    </location>
</feature>
<feature type="transmembrane region" description="Helical" evidence="5">
    <location>
        <begin position="272"/>
        <end position="292"/>
    </location>
</feature>
<dbReference type="GO" id="GO:0016020">
    <property type="term" value="C:membrane"/>
    <property type="evidence" value="ECO:0007669"/>
    <property type="project" value="InterPro"/>
</dbReference>
<dbReference type="GO" id="GO:0035435">
    <property type="term" value="P:phosphate ion transmembrane transport"/>
    <property type="evidence" value="ECO:0007669"/>
    <property type="project" value="TreeGrafter"/>
</dbReference>
<proteinExistence type="predicted"/>
<dbReference type="InterPro" id="IPR051337">
    <property type="entry name" value="OPA_Antiporter"/>
</dbReference>
<comment type="subcellular location">
    <subcellularLocation>
        <location evidence="1">Endomembrane system</location>
        <topology evidence="1">Multi-pass membrane protein</topology>
    </subcellularLocation>
</comment>
<feature type="transmembrane region" description="Helical" evidence="5">
    <location>
        <begin position="58"/>
        <end position="80"/>
    </location>
</feature>
<dbReference type="InterPro" id="IPR020846">
    <property type="entry name" value="MFS_dom"/>
</dbReference>
<feature type="transmembrane region" description="Helical" evidence="5">
    <location>
        <begin position="178"/>
        <end position="196"/>
    </location>
</feature>
<dbReference type="InterPro" id="IPR000849">
    <property type="entry name" value="Sugar_P_transporter"/>
</dbReference>
<evidence type="ECO:0000256" key="2">
    <source>
        <dbReference type="ARBA" id="ARBA00022692"/>
    </source>
</evidence>
<feature type="transmembrane region" description="Helical" evidence="5">
    <location>
        <begin position="304"/>
        <end position="322"/>
    </location>
</feature>
<dbReference type="SUPFAM" id="SSF103473">
    <property type="entry name" value="MFS general substrate transporter"/>
    <property type="match status" value="1"/>
</dbReference>
<evidence type="ECO:0000256" key="4">
    <source>
        <dbReference type="ARBA" id="ARBA00023136"/>
    </source>
</evidence>
<keyword evidence="3 5" id="KW-1133">Transmembrane helix</keyword>
<dbReference type="Gene3D" id="1.20.1250.20">
    <property type="entry name" value="MFS general substrate transporter like domains"/>
    <property type="match status" value="2"/>
</dbReference>
<evidence type="ECO:0000313" key="7">
    <source>
        <dbReference type="EMBL" id="AER66060.1"/>
    </source>
</evidence>
<gene>
    <name evidence="7" type="ordered locus">Tlie_0322</name>
</gene>
<protein>
    <submittedName>
        <fullName evidence="7">Major facilitator superfamily MFS_1</fullName>
    </submittedName>
</protein>
<feature type="transmembrane region" description="Helical" evidence="5">
    <location>
        <begin position="233"/>
        <end position="252"/>
    </location>
</feature>
<accession>G7V726</accession>
<dbReference type="eggNOG" id="COG2271">
    <property type="taxonomic scope" value="Bacteria"/>
</dbReference>
<keyword evidence="2 5" id="KW-0812">Transmembrane</keyword>
<dbReference type="PROSITE" id="PS50850">
    <property type="entry name" value="MFS"/>
    <property type="match status" value="1"/>
</dbReference>
<dbReference type="PANTHER" id="PTHR43826:SF3">
    <property type="entry name" value="GLUCOSE-6-PHOSPHATE EXCHANGER SLC37A4"/>
    <property type="match status" value="1"/>
</dbReference>
<feature type="transmembrane region" description="Helical" evidence="5">
    <location>
        <begin position="20"/>
        <end position="38"/>
    </location>
</feature>
<dbReference type="PIRSF" id="PIRSF002808">
    <property type="entry name" value="Hexose_phosphate_transp"/>
    <property type="match status" value="1"/>
</dbReference>
<dbReference type="AlphaFoldDB" id="G7V726"/>
<dbReference type="Proteomes" id="UP000005868">
    <property type="component" value="Chromosome"/>
</dbReference>
<feature type="transmembrane region" description="Helical" evidence="5">
    <location>
        <begin position="87"/>
        <end position="106"/>
    </location>
</feature>
<organism evidence="7 8">
    <name type="scientific">Thermovirga lienii (strain ATCC BAA-1197 / DSM 17291 / Cas60314)</name>
    <dbReference type="NCBI Taxonomy" id="580340"/>
    <lineage>
        <taxon>Bacteria</taxon>
        <taxon>Thermotogati</taxon>
        <taxon>Synergistota</taxon>
        <taxon>Synergistia</taxon>
        <taxon>Synergistales</taxon>
        <taxon>Thermovirgaceae</taxon>
        <taxon>Thermovirga</taxon>
    </lineage>
</organism>
<name>G7V726_THELD</name>
<feature type="transmembrane region" description="Helical" evidence="5">
    <location>
        <begin position="112"/>
        <end position="131"/>
    </location>
</feature>
<evidence type="ECO:0000256" key="1">
    <source>
        <dbReference type="ARBA" id="ARBA00004127"/>
    </source>
</evidence>